<name>A0A1X0S728_RHIZD</name>
<feature type="region of interest" description="Disordered" evidence="1">
    <location>
        <begin position="164"/>
        <end position="183"/>
    </location>
</feature>
<dbReference type="EMBL" id="KV921302">
    <property type="protein sequence ID" value="ORE19948.1"/>
    <property type="molecule type" value="Genomic_DNA"/>
</dbReference>
<reference evidence="2 3" key="1">
    <citation type="journal article" date="2016" name="Proc. Natl. Acad. Sci. U.S.A.">
        <title>Lipid metabolic changes in an early divergent fungus govern the establishment of a mutualistic symbiosis with endobacteria.</title>
        <authorList>
            <person name="Lastovetsky O.A."/>
            <person name="Gaspar M.L."/>
            <person name="Mondo S.J."/>
            <person name="LaButti K.M."/>
            <person name="Sandor L."/>
            <person name="Grigoriev I.V."/>
            <person name="Henry S.A."/>
            <person name="Pawlowska T.E."/>
        </authorList>
    </citation>
    <scope>NUCLEOTIDE SEQUENCE [LARGE SCALE GENOMIC DNA]</scope>
    <source>
        <strain evidence="2 3">ATCC 11559</strain>
    </source>
</reference>
<protein>
    <submittedName>
        <fullName evidence="2">Uncharacterized protein</fullName>
    </submittedName>
</protein>
<organism evidence="2 3">
    <name type="scientific">Rhizopus microsporus</name>
    <dbReference type="NCBI Taxonomy" id="58291"/>
    <lineage>
        <taxon>Eukaryota</taxon>
        <taxon>Fungi</taxon>
        <taxon>Fungi incertae sedis</taxon>
        <taxon>Mucoromycota</taxon>
        <taxon>Mucoromycotina</taxon>
        <taxon>Mucoromycetes</taxon>
        <taxon>Mucorales</taxon>
        <taxon>Mucorineae</taxon>
        <taxon>Rhizopodaceae</taxon>
        <taxon>Rhizopus</taxon>
    </lineage>
</organism>
<evidence type="ECO:0000313" key="3">
    <source>
        <dbReference type="Proteomes" id="UP000242381"/>
    </source>
</evidence>
<dbReference type="Proteomes" id="UP000242381">
    <property type="component" value="Unassembled WGS sequence"/>
</dbReference>
<dbReference type="AlphaFoldDB" id="A0A1X0S728"/>
<proteinExistence type="predicted"/>
<sequence length="343" mass="40067">MMKLLKMEWRGFPVELTRFIYILPTAVIREEFYRTVLSLCIKFSNCKSWLRWWLQPSNSSVIFRFGSLQHHSPFSHKARTSNAVESYHNALYTVIVKEQPFASSLKYLLQYAKRDVQSCYGQNKRQRKQRKIVNFYEMSDSRASDNNKAIFGKRKTAAAAEYANKTTTASKKRKLPEVADTDDEKDGFELGTHNFLKQLIEEQLSVEGVPDFSMNDMNATEDLFCQLKETNLLREFVAEDKLKKFIEKYFKNPSNERKQKQKDYSELLEELPEEIKDLLIKDTEHEADETVNKECDESNDGEMAIDFTERTPEQHAANIHQYNKALRPNAANSCYIDAIFELL</sequence>
<evidence type="ECO:0000256" key="1">
    <source>
        <dbReference type="SAM" id="MobiDB-lite"/>
    </source>
</evidence>
<accession>A0A1X0S728</accession>
<evidence type="ECO:0000313" key="2">
    <source>
        <dbReference type="EMBL" id="ORE19948.1"/>
    </source>
</evidence>
<gene>
    <name evidence="2" type="ORF">BCV71DRAFT_282140</name>
</gene>